<evidence type="ECO:0000313" key="3">
    <source>
        <dbReference type="Proteomes" id="UP000195981"/>
    </source>
</evidence>
<keyword evidence="3" id="KW-1185">Reference proteome</keyword>
<feature type="region of interest" description="Disordered" evidence="1">
    <location>
        <begin position="1"/>
        <end position="22"/>
    </location>
</feature>
<proteinExistence type="predicted"/>
<evidence type="ECO:0000313" key="2">
    <source>
        <dbReference type="EMBL" id="SLM89944.1"/>
    </source>
</evidence>
<sequence>MGARRPAALSRVGARRPAALSRRTITASPRERRMSLFAASAVAERRRSTCRRREAAEIDIRTPDQPCPLADPLPVAQRRRIGPHGWGAAVVDHRRNACAHRSIVVGIGA</sequence>
<protein>
    <submittedName>
        <fullName evidence="2">Uncharacterized protein</fullName>
    </submittedName>
</protein>
<evidence type="ECO:0000256" key="1">
    <source>
        <dbReference type="SAM" id="MobiDB-lite"/>
    </source>
</evidence>
<dbReference type="EMBL" id="FWFG01000040">
    <property type="protein sequence ID" value="SLM89944.1"/>
    <property type="molecule type" value="Genomic_DNA"/>
</dbReference>
<gene>
    <name evidence="2" type="ORF">FM110_04350</name>
</gene>
<accession>A0A1X6WWE0</accession>
<dbReference type="Proteomes" id="UP000195981">
    <property type="component" value="Unassembled WGS sequence"/>
</dbReference>
<dbReference type="AlphaFoldDB" id="A0A1X6WWE0"/>
<name>A0A1X6WWE0_9MICO</name>
<reference evidence="2 3" key="1">
    <citation type="submission" date="2017-02" db="EMBL/GenBank/DDBJ databases">
        <authorList>
            <person name="Peterson S.W."/>
        </authorList>
    </citation>
    <scope>NUCLEOTIDE SEQUENCE [LARGE SCALE GENOMIC DNA]</scope>
    <source>
        <strain evidence="2 3">CIP104813</strain>
    </source>
</reference>
<organism evidence="2 3">
    <name type="scientific">Brachybacterium nesterenkovii</name>
    <dbReference type="NCBI Taxonomy" id="47847"/>
    <lineage>
        <taxon>Bacteria</taxon>
        <taxon>Bacillati</taxon>
        <taxon>Actinomycetota</taxon>
        <taxon>Actinomycetes</taxon>
        <taxon>Micrococcales</taxon>
        <taxon>Dermabacteraceae</taxon>
        <taxon>Brachybacterium</taxon>
    </lineage>
</organism>